<dbReference type="Pfam" id="PF12096">
    <property type="entry name" value="DUF3572"/>
    <property type="match status" value="1"/>
</dbReference>
<evidence type="ECO:0000313" key="2">
    <source>
        <dbReference type="Proteomes" id="UP000028607"/>
    </source>
</evidence>
<sequence>MRHEDAHVLAIRTLGWMASQEGLLDGFLSVSGASAEDLRTQADDPDFLTGVLDYLLMEDRWVLECAAELGVQPETIMGARTVLGRGDLRHWT</sequence>
<dbReference type="InterPro" id="IPR021955">
    <property type="entry name" value="DUF3572"/>
</dbReference>
<dbReference type="Proteomes" id="UP000028607">
    <property type="component" value="Unassembled WGS sequence"/>
</dbReference>
<proteinExistence type="predicted"/>
<accession>A0A085U113</accession>
<evidence type="ECO:0000313" key="1">
    <source>
        <dbReference type="EMBL" id="KFE36660.1"/>
    </source>
</evidence>
<keyword evidence="2" id="KW-1185">Reference proteome</keyword>
<dbReference type="PATRIC" id="fig|1317124.6.peg.162"/>
<reference evidence="1 2" key="2">
    <citation type="journal article" date="2015" name="Antonie Van Leeuwenhoek">
        <title>Thioclava indica sp. nov., isolated from surface seawater of the Indian Ocean.</title>
        <authorList>
            <person name="Liu Y."/>
            <person name="Lai Q."/>
            <person name="Du J."/>
            <person name="Xu H."/>
            <person name="Jiang L."/>
            <person name="Shao Z."/>
        </authorList>
    </citation>
    <scope>NUCLEOTIDE SEQUENCE [LARGE SCALE GENOMIC DNA]</scope>
    <source>
        <strain evidence="1 2">13D2W-2</strain>
    </source>
</reference>
<dbReference type="AlphaFoldDB" id="A0A085U113"/>
<dbReference type="OrthoDB" id="7356934at2"/>
<organism evidence="1 2">
    <name type="scientific">Thioclava atlantica</name>
    <dbReference type="NCBI Taxonomy" id="1317124"/>
    <lineage>
        <taxon>Bacteria</taxon>
        <taxon>Pseudomonadati</taxon>
        <taxon>Pseudomonadota</taxon>
        <taxon>Alphaproteobacteria</taxon>
        <taxon>Rhodobacterales</taxon>
        <taxon>Paracoccaceae</taxon>
        <taxon>Thioclava</taxon>
    </lineage>
</organism>
<dbReference type="eggNOG" id="ENOG5032S6E">
    <property type="taxonomic scope" value="Bacteria"/>
</dbReference>
<gene>
    <name evidence="1" type="ORF">DW2_00840</name>
</gene>
<dbReference type="STRING" id="1317124.DW2_00840"/>
<comment type="caution">
    <text evidence="1">The sequence shown here is derived from an EMBL/GenBank/DDBJ whole genome shotgun (WGS) entry which is preliminary data.</text>
</comment>
<evidence type="ECO:0008006" key="3">
    <source>
        <dbReference type="Google" id="ProtNLM"/>
    </source>
</evidence>
<dbReference type="EMBL" id="AQRC01000001">
    <property type="protein sequence ID" value="KFE36660.1"/>
    <property type="molecule type" value="Genomic_DNA"/>
</dbReference>
<reference evidence="2" key="1">
    <citation type="submission" date="2013-04" db="EMBL/GenBank/DDBJ databases">
        <title>Thioclava sp. 13D2W-2 Genome Sequencing.</title>
        <authorList>
            <person name="Lai Q."/>
            <person name="Li G."/>
            <person name="Shao Z."/>
        </authorList>
    </citation>
    <scope>NUCLEOTIDE SEQUENCE [LARGE SCALE GENOMIC DNA]</scope>
    <source>
        <strain evidence="2">13D2W-2</strain>
    </source>
</reference>
<protein>
    <recommendedName>
        <fullName evidence="3">DUF3572 family protein</fullName>
    </recommendedName>
</protein>
<dbReference type="RefSeq" id="WP_038142579.1">
    <property type="nucleotide sequence ID" value="NZ_AQRC01000001.1"/>
</dbReference>
<name>A0A085U113_9RHOB</name>